<comment type="caution">
    <text evidence="20">The sequence shown here is derived from an EMBL/GenBank/DDBJ whole genome shotgun (WGS) entry which is preliminary data.</text>
</comment>
<evidence type="ECO:0000256" key="9">
    <source>
        <dbReference type="ARBA" id="ARBA00022853"/>
    </source>
</evidence>
<evidence type="ECO:0000256" key="8">
    <source>
        <dbReference type="ARBA" id="ARBA00022691"/>
    </source>
</evidence>
<feature type="region of interest" description="Disordered" evidence="17">
    <location>
        <begin position="370"/>
        <end position="416"/>
    </location>
</feature>
<feature type="compositionally biased region" description="Polar residues" evidence="17">
    <location>
        <begin position="117"/>
        <end position="131"/>
    </location>
</feature>
<evidence type="ECO:0000313" key="21">
    <source>
        <dbReference type="Proteomes" id="UP001610335"/>
    </source>
</evidence>
<evidence type="ECO:0000259" key="19">
    <source>
        <dbReference type="PROSITE" id="PS50868"/>
    </source>
</evidence>
<dbReference type="InterPro" id="IPR024657">
    <property type="entry name" value="COMPASS_Set1_N-SET"/>
</dbReference>
<evidence type="ECO:0000256" key="4">
    <source>
        <dbReference type="ARBA" id="ARBA00015839"/>
    </source>
</evidence>
<keyword evidence="8 16" id="KW-0949">S-adenosyl-L-methionine</keyword>
<evidence type="ECO:0000256" key="16">
    <source>
        <dbReference type="PIRNR" id="PIRNR037104"/>
    </source>
</evidence>
<dbReference type="SMART" id="SM00317">
    <property type="entry name" value="SET"/>
    <property type="match status" value="1"/>
</dbReference>
<feature type="region of interest" description="Disordered" evidence="17">
    <location>
        <begin position="70"/>
        <end position="175"/>
    </location>
</feature>
<dbReference type="PIRSF" id="PIRSF037104">
    <property type="entry name" value="Histone_H3-K4_mtfrase_Set1_fun"/>
    <property type="match status" value="1"/>
</dbReference>
<evidence type="ECO:0000256" key="17">
    <source>
        <dbReference type="SAM" id="MobiDB-lite"/>
    </source>
</evidence>
<keyword evidence="7 16" id="KW-0808">Transferase</keyword>
<evidence type="ECO:0000256" key="7">
    <source>
        <dbReference type="ARBA" id="ARBA00022679"/>
    </source>
</evidence>
<dbReference type="PROSITE" id="PS51572">
    <property type="entry name" value="SAM_MT43_1"/>
    <property type="match status" value="1"/>
</dbReference>
<dbReference type="InterPro" id="IPR012677">
    <property type="entry name" value="Nucleotide-bd_a/b_plait_sf"/>
</dbReference>
<dbReference type="InterPro" id="IPR017111">
    <property type="entry name" value="Set1_fungi"/>
</dbReference>
<evidence type="ECO:0000259" key="18">
    <source>
        <dbReference type="PROSITE" id="PS50280"/>
    </source>
</evidence>
<feature type="region of interest" description="Disordered" evidence="17">
    <location>
        <begin position="1"/>
        <end position="54"/>
    </location>
</feature>
<dbReference type="Pfam" id="PF11767">
    <property type="entry name" value="SET_assoc"/>
    <property type="match status" value="1"/>
</dbReference>
<comment type="catalytic activity">
    <reaction evidence="14">
        <text>N(6)-methyl-L-lysyl(4)-[histone H3] + S-adenosyl-L-methionine = N(6),N(6)-dimethyl-L-lysyl(4)-[histone H3] + S-adenosyl-L-homocysteine + H(+)</text>
        <dbReference type="Rhea" id="RHEA:60268"/>
        <dbReference type="Rhea" id="RHEA-COMP:15540"/>
        <dbReference type="Rhea" id="RHEA-COMP:15543"/>
        <dbReference type="ChEBI" id="CHEBI:15378"/>
        <dbReference type="ChEBI" id="CHEBI:57856"/>
        <dbReference type="ChEBI" id="CHEBI:59789"/>
        <dbReference type="ChEBI" id="CHEBI:61929"/>
        <dbReference type="ChEBI" id="CHEBI:61976"/>
    </reaction>
</comment>
<comment type="subunit">
    <text evidence="12">Component of the Set1C/COMPASS complex.</text>
</comment>
<feature type="compositionally biased region" description="Basic and acidic residues" evidence="17">
    <location>
        <begin position="145"/>
        <end position="155"/>
    </location>
</feature>
<evidence type="ECO:0000256" key="15">
    <source>
        <dbReference type="ARBA" id="ARBA00049129"/>
    </source>
</evidence>
<dbReference type="SUPFAM" id="SSF82199">
    <property type="entry name" value="SET domain"/>
    <property type="match status" value="1"/>
</dbReference>
<evidence type="ECO:0000256" key="2">
    <source>
        <dbReference type="ARBA" id="ARBA00004286"/>
    </source>
</evidence>
<name>A0ABR4ILJ7_9EURO</name>
<sequence>MSRSSAGFADFFPTAPSVIQQKRFKATKERQRSRAQPDKEHFDEEHIISPRSNVIQEAVNGDAALGLIPAPRTELRKSRQEVGGNGLASPEETSTPAINSSGPGTGSSNDTRLDTLTPLTNTESSPHNKPSPSRAKAPNGSVGDSFKESSTDDSKNTMTPLHTPPTPTPQPQSRRTGIVRGCKLIHDPDKASSKDKRKKPCYVDIVTSEQEERLPDPRLNIPNYSRGAGCRQKTKYRPAPYVLKHWPYDPATTVGPGPPVQIVVIGFDPLTPLAPISALFSSFGEILEINNRTDPITGRFLGICSVKYKDSTSFHGSGPVPAAVAARRAYYECKKGQRIGNHRIKVELDRDGSISGKLVLRAIEAQRMGSKSDIPTVDDSKSEIEVKKNEPPPTAPKGPSGRSSMRPSAAIPEGPRANFLKPAMPLLVEEIPILSQIKRDPYIFIAHCYVPVLSTTVPHLKKRLKVFGWKDIRCDKTGYYILFENSRRGEEETERCYKFCHMKPLFTYIMNMENQPYGNPHYERSPSPERLKQEQRVKAESERLKREDELDIEEEKKQRALDLDPCSEVLSIILKDLRDKLLEDVKSRVAVPALYDYLDPDRHAFRRKQLGIADPEGIKRPTFRLDFDSRDSTPDPHSKLSSTRRPFGASGLNILALPRIRKSHRLDRTNAAFLDERRKQPLRRKEVRPLYHRLQQLHDDEESDDEQHTPLSRDTDDQDSRPPSRMSSEFDEGDEYATETLNISAEKPDDEGPRHSETGDLEANIQDYSPSRKRKRISDGLSQRKKHKEDGSIDTAGEEDTHSADAPLSLKDLDRDAIAQRISGLSEGLPELDDNKALLQELGGDTTLSQLVEPGIKPLNHDDAELPPVDMVDETGRHDEIRLEVEWRVSDDEPRPIVEDDDLIILDLDGWQNLVKDEEDLQLLRSVLEEQPRSSVGNISAWAWRQKEIKALNRPGDVGPTHQAAIIDGYYVPNTTGAARTEGRKRILESEKSKYLPHRIKVQKAREEREARAKSDPQNAAAEAARIAAAKTISKSTSRSTRVNNRRLIADINAQKQALPAQSGDSDALRFNQLKKRKKPVRFARSAIHNWGLYAEVNISANEMIIEYVGEKVRQQVADMRERRYLKSGIGSSYLFRIDENTVIDATKRGGIARFINHSCTPNCTAKIIKVDGSKRIVIYALRDIERDEELTYDYKFEREWDSDDRIPCLCGSAGCKGFLN</sequence>
<evidence type="ECO:0000313" key="20">
    <source>
        <dbReference type="EMBL" id="KAL2828633.1"/>
    </source>
</evidence>
<comment type="function">
    <text evidence="16">Catalytic component of the COMPASS (Set1C) complex that specifically mono-, di- and trimethylates histone H3 to form H3K4me1/2/3. COMPASS recognizes ubiquitinated H2B on one face of the nucleosome which stimulates the methylation of H3 on the opposing face.</text>
</comment>
<feature type="compositionally biased region" description="Basic and acidic residues" evidence="17">
    <location>
        <begin position="378"/>
        <end position="390"/>
    </location>
</feature>
<organism evidence="20 21">
    <name type="scientific">Aspergillus cavernicola</name>
    <dbReference type="NCBI Taxonomy" id="176166"/>
    <lineage>
        <taxon>Eukaryota</taxon>
        <taxon>Fungi</taxon>
        <taxon>Dikarya</taxon>
        <taxon>Ascomycota</taxon>
        <taxon>Pezizomycotina</taxon>
        <taxon>Eurotiomycetes</taxon>
        <taxon>Eurotiomycetidae</taxon>
        <taxon>Eurotiales</taxon>
        <taxon>Aspergillaceae</taxon>
        <taxon>Aspergillus</taxon>
        <taxon>Aspergillus subgen. Nidulantes</taxon>
    </lineage>
</organism>
<protein>
    <recommendedName>
        <fullName evidence="4 16">Histone-lysine N-methyltransferase, H3 lysine-4 specific</fullName>
        <ecNumber evidence="3 16">2.1.1.354</ecNumber>
    </recommendedName>
</protein>
<evidence type="ECO:0000256" key="10">
    <source>
        <dbReference type="ARBA" id="ARBA00023242"/>
    </source>
</evidence>
<dbReference type="Gene3D" id="3.30.70.330">
    <property type="match status" value="1"/>
</dbReference>
<keyword evidence="10 16" id="KW-0539">Nucleus</keyword>
<dbReference type="InterPro" id="IPR024636">
    <property type="entry name" value="SET_assoc"/>
</dbReference>
<evidence type="ECO:0000256" key="14">
    <source>
        <dbReference type="ARBA" id="ARBA00047583"/>
    </source>
</evidence>
<feature type="region of interest" description="Disordered" evidence="17">
    <location>
        <begin position="622"/>
        <end position="645"/>
    </location>
</feature>
<dbReference type="InterPro" id="IPR044570">
    <property type="entry name" value="Set1-like"/>
</dbReference>
<accession>A0ABR4ILJ7</accession>
<feature type="compositionally biased region" description="Basic and acidic residues" evidence="17">
    <location>
        <begin position="521"/>
        <end position="548"/>
    </location>
</feature>
<feature type="region of interest" description="Disordered" evidence="17">
    <location>
        <begin position="517"/>
        <end position="548"/>
    </location>
</feature>
<dbReference type="PROSITE" id="PS50280">
    <property type="entry name" value="SET"/>
    <property type="match status" value="1"/>
</dbReference>
<reference evidence="20 21" key="1">
    <citation type="submission" date="2024-07" db="EMBL/GenBank/DDBJ databases">
        <title>Section-level genome sequencing and comparative genomics of Aspergillus sections Usti and Cavernicolus.</title>
        <authorList>
            <consortium name="Lawrence Berkeley National Laboratory"/>
            <person name="Nybo J.L."/>
            <person name="Vesth T.C."/>
            <person name="Theobald S."/>
            <person name="Frisvad J.C."/>
            <person name="Larsen T.O."/>
            <person name="Kjaerboelling I."/>
            <person name="Rothschild-Mancinelli K."/>
            <person name="Lyhne E.K."/>
            <person name="Kogle M.E."/>
            <person name="Barry K."/>
            <person name="Clum A."/>
            <person name="Na H."/>
            <person name="Ledsgaard L."/>
            <person name="Lin J."/>
            <person name="Lipzen A."/>
            <person name="Kuo A."/>
            <person name="Riley R."/>
            <person name="Mondo S."/>
            <person name="LaButti K."/>
            <person name="Haridas S."/>
            <person name="Pangalinan J."/>
            <person name="Salamov A.A."/>
            <person name="Simmons B.A."/>
            <person name="Magnuson J.K."/>
            <person name="Chen J."/>
            <person name="Drula E."/>
            <person name="Henrissat B."/>
            <person name="Wiebenga A."/>
            <person name="Lubbers R.J."/>
            <person name="Gomes A.C."/>
            <person name="Makela M.R."/>
            <person name="Stajich J."/>
            <person name="Grigoriev I.V."/>
            <person name="Mortensen U.H."/>
            <person name="De vries R.P."/>
            <person name="Baker S.E."/>
            <person name="Andersen M.R."/>
        </authorList>
    </citation>
    <scope>NUCLEOTIDE SEQUENCE [LARGE SCALE GENOMIC DNA]</scope>
    <source>
        <strain evidence="20 21">CBS 600.67</strain>
    </source>
</reference>
<comment type="catalytic activity">
    <reaction evidence="13 16">
        <text>L-lysyl(4)-[histone H3] + 3 S-adenosyl-L-methionine = N(6),N(6),N(6)-trimethyl-L-lysyl(4)-[histone H3] + 3 S-adenosyl-L-homocysteine + 3 H(+)</text>
        <dbReference type="Rhea" id="RHEA:60260"/>
        <dbReference type="Rhea" id="RHEA-COMP:15537"/>
        <dbReference type="Rhea" id="RHEA-COMP:15547"/>
        <dbReference type="ChEBI" id="CHEBI:15378"/>
        <dbReference type="ChEBI" id="CHEBI:29969"/>
        <dbReference type="ChEBI" id="CHEBI:57856"/>
        <dbReference type="ChEBI" id="CHEBI:59789"/>
        <dbReference type="ChEBI" id="CHEBI:61961"/>
        <dbReference type="EC" id="2.1.1.354"/>
    </reaction>
</comment>
<comment type="catalytic activity">
    <reaction evidence="15">
        <text>N(6),N(6)-dimethyl-L-lysyl(4)-[histone H3] + S-adenosyl-L-methionine = N(6),N(6),N(6)-trimethyl-L-lysyl(4)-[histone H3] + S-adenosyl-L-homocysteine + H(+)</text>
        <dbReference type="Rhea" id="RHEA:60272"/>
        <dbReference type="Rhea" id="RHEA-COMP:15537"/>
        <dbReference type="Rhea" id="RHEA-COMP:15540"/>
        <dbReference type="ChEBI" id="CHEBI:15378"/>
        <dbReference type="ChEBI" id="CHEBI:57856"/>
        <dbReference type="ChEBI" id="CHEBI:59789"/>
        <dbReference type="ChEBI" id="CHEBI:61961"/>
        <dbReference type="ChEBI" id="CHEBI:61976"/>
    </reaction>
</comment>
<proteinExistence type="predicted"/>
<dbReference type="SUPFAM" id="SSF54928">
    <property type="entry name" value="RNA-binding domain, RBD"/>
    <property type="match status" value="1"/>
</dbReference>
<keyword evidence="9 16" id="KW-0156">Chromatin regulator</keyword>
<evidence type="ECO:0000256" key="1">
    <source>
        <dbReference type="ARBA" id="ARBA00004123"/>
    </source>
</evidence>
<feature type="compositionally biased region" description="Basic and acidic residues" evidence="17">
    <location>
        <begin position="622"/>
        <end position="638"/>
    </location>
</feature>
<dbReference type="PANTHER" id="PTHR45814">
    <property type="entry name" value="HISTONE-LYSINE N-METHYLTRANSFERASE SETD1"/>
    <property type="match status" value="1"/>
</dbReference>
<dbReference type="EMBL" id="JBFXLS010000019">
    <property type="protein sequence ID" value="KAL2828633.1"/>
    <property type="molecule type" value="Genomic_DNA"/>
</dbReference>
<feature type="compositionally biased region" description="Polar residues" evidence="17">
    <location>
        <begin position="91"/>
        <end position="110"/>
    </location>
</feature>
<comment type="subcellular location">
    <subcellularLocation>
        <location evidence="2">Chromosome</location>
    </subcellularLocation>
    <subcellularLocation>
        <location evidence="1 16">Nucleus</location>
    </subcellularLocation>
</comment>
<dbReference type="Proteomes" id="UP001610335">
    <property type="component" value="Unassembled WGS sequence"/>
</dbReference>
<dbReference type="InterPro" id="IPR003616">
    <property type="entry name" value="Post-SET_dom"/>
</dbReference>
<gene>
    <name evidence="20" type="ORF">BDW59DRAFT_41788</name>
</gene>
<feature type="compositionally biased region" description="Basic and acidic residues" evidence="17">
    <location>
        <begin position="746"/>
        <end position="758"/>
    </location>
</feature>
<feature type="domain" description="SET" evidence="18">
    <location>
        <begin position="1079"/>
        <end position="1196"/>
    </location>
</feature>
<keyword evidence="5 16" id="KW-0158">Chromosome</keyword>
<dbReference type="EC" id="2.1.1.354" evidence="3 16"/>
<dbReference type="PROSITE" id="PS50868">
    <property type="entry name" value="POST_SET"/>
    <property type="match status" value="1"/>
</dbReference>
<evidence type="ECO:0000256" key="3">
    <source>
        <dbReference type="ARBA" id="ARBA00012182"/>
    </source>
</evidence>
<dbReference type="InterPro" id="IPR035979">
    <property type="entry name" value="RBD_domain_sf"/>
</dbReference>
<evidence type="ECO:0000256" key="11">
    <source>
        <dbReference type="ARBA" id="ARBA00044492"/>
    </source>
</evidence>
<feature type="region of interest" description="Disordered" evidence="17">
    <location>
        <begin position="695"/>
        <end position="811"/>
    </location>
</feature>
<dbReference type="Pfam" id="PF11764">
    <property type="entry name" value="N-SET"/>
    <property type="match status" value="1"/>
</dbReference>
<dbReference type="InterPro" id="IPR001214">
    <property type="entry name" value="SET_dom"/>
</dbReference>
<comment type="subunit">
    <text evidence="16">Component of the COMPASS (Set1C) complex.</text>
</comment>
<feature type="compositionally biased region" description="Basic and acidic residues" evidence="17">
    <location>
        <begin position="26"/>
        <end position="48"/>
    </location>
</feature>
<feature type="domain" description="Post-SET" evidence="19">
    <location>
        <begin position="1205"/>
        <end position="1221"/>
    </location>
</feature>
<evidence type="ECO:0000256" key="12">
    <source>
        <dbReference type="ARBA" id="ARBA00044515"/>
    </source>
</evidence>
<dbReference type="PANTHER" id="PTHR45814:SF2">
    <property type="entry name" value="HISTONE-LYSINE N-METHYLTRANSFERASE SETD1"/>
    <property type="match status" value="1"/>
</dbReference>
<evidence type="ECO:0000256" key="13">
    <source>
        <dbReference type="ARBA" id="ARBA00047571"/>
    </source>
</evidence>
<dbReference type="SMART" id="SM01291">
    <property type="entry name" value="N-SET"/>
    <property type="match status" value="1"/>
</dbReference>
<dbReference type="SMART" id="SM00508">
    <property type="entry name" value="PostSET"/>
    <property type="match status" value="1"/>
</dbReference>
<evidence type="ECO:0000256" key="6">
    <source>
        <dbReference type="ARBA" id="ARBA00022603"/>
    </source>
</evidence>
<feature type="compositionally biased region" description="Basic and acidic residues" evidence="17">
    <location>
        <begin position="706"/>
        <end position="722"/>
    </location>
</feature>
<dbReference type="Pfam" id="PF00856">
    <property type="entry name" value="SET"/>
    <property type="match status" value="1"/>
</dbReference>
<dbReference type="InterPro" id="IPR046341">
    <property type="entry name" value="SET_dom_sf"/>
</dbReference>
<dbReference type="Gene3D" id="2.170.270.10">
    <property type="entry name" value="SET domain"/>
    <property type="match status" value="1"/>
</dbReference>
<keyword evidence="21" id="KW-1185">Reference proteome</keyword>
<keyword evidence="6 16" id="KW-0489">Methyltransferase</keyword>
<evidence type="ECO:0000256" key="5">
    <source>
        <dbReference type="ARBA" id="ARBA00022454"/>
    </source>
</evidence>
<comment type="function">
    <text evidence="11">Catalytic component of the COMPASS (Set1C) complex that specifically mono-, di- and trimethylates histone H3 to form H3K4me1/2/3. Binds RNAs which might negatively affect its histone methyltransferase activity. COMPASS recognizes ubiquitinated H2B on one face of the nucleosome which stimulates the methylation of H3 on the opposing face.</text>
</comment>